<keyword evidence="4" id="KW-1185">Reference proteome</keyword>
<dbReference type="Pfam" id="PF00437">
    <property type="entry name" value="T2SSE"/>
    <property type="match status" value="1"/>
</dbReference>
<dbReference type="RefSeq" id="WP_101253168.1">
    <property type="nucleotide sequence ID" value="NZ_PIUM01000040.1"/>
</dbReference>
<dbReference type="Gene3D" id="3.30.450.90">
    <property type="match status" value="1"/>
</dbReference>
<feature type="domain" description="Bacterial type II secretion system protein E" evidence="2">
    <location>
        <begin position="153"/>
        <end position="320"/>
    </location>
</feature>
<dbReference type="GO" id="GO:0016887">
    <property type="term" value="F:ATP hydrolysis activity"/>
    <property type="evidence" value="ECO:0007669"/>
    <property type="project" value="InterPro"/>
</dbReference>
<evidence type="ECO:0000256" key="1">
    <source>
        <dbReference type="ARBA" id="ARBA00006611"/>
    </source>
</evidence>
<evidence type="ECO:0000259" key="2">
    <source>
        <dbReference type="Pfam" id="PF00437"/>
    </source>
</evidence>
<dbReference type="AlphaFoldDB" id="A0A2N3PNH6"/>
<dbReference type="PANTHER" id="PTHR30486">
    <property type="entry name" value="TWITCHING MOTILITY PROTEIN PILT"/>
    <property type="match status" value="1"/>
</dbReference>
<dbReference type="EMBL" id="PIUM01000040">
    <property type="protein sequence ID" value="PKU21946.1"/>
    <property type="molecule type" value="Genomic_DNA"/>
</dbReference>
<sequence>MPEAPAVPGDTAPQTLAYEAEPPVWNASAFDDFLLWAAANGVSDINLQTGEPIWLRHHGRMIAATGRPMSGPEMVSIISRLGRGLEADGVLQSGRPIDTAYDIQRRESGGKVRRCRFRVNASSCLVGGSDGRQFTLRTLPDRPPQLSALDPEEAIRESFCPRQGLVMVTGPTGSGKSTLLAAVLADMIGAPDSNRKVVTIEAPIEFVYDRVQRSAALVSQWEIPWHLPSFSAGVRNAMRCNPDIIEVGECRDTETMSACIDAANTGHAVYTTLHTIGVEASIQRILGLLEGGGGDAGGRAIAIMQVLRLIVTQLLLPTVDGRRCAVREFLVFSEEVRQSFLRRPLQDWPAIAADTLKSRGQPMAVAIERQWRAGRISADTFTGYAPDHARTLGITSEGSGDGVA</sequence>
<gene>
    <name evidence="3" type="ORF">CWS72_23880</name>
</gene>
<dbReference type="Gene3D" id="3.40.50.300">
    <property type="entry name" value="P-loop containing nucleotide triphosphate hydrolases"/>
    <property type="match status" value="1"/>
</dbReference>
<name>A0A2N3PNH6_9PROT</name>
<evidence type="ECO:0000313" key="4">
    <source>
        <dbReference type="Proteomes" id="UP000233293"/>
    </source>
</evidence>
<comment type="similarity">
    <text evidence="1">Belongs to the GSP E family.</text>
</comment>
<comment type="caution">
    <text evidence="3">The sequence shown here is derived from an EMBL/GenBank/DDBJ whole genome shotgun (WGS) entry which is preliminary data.</text>
</comment>
<accession>A0A2N3PNH6</accession>
<reference evidence="4" key="1">
    <citation type="submission" date="2017-12" db="EMBL/GenBank/DDBJ databases">
        <title>Draft genome sequence of Telmatospirillum siberiense 26-4b1T, an acidotolerant peatland alphaproteobacterium potentially involved in sulfur cycling.</title>
        <authorList>
            <person name="Hausmann B."/>
            <person name="Pjevac P."/>
            <person name="Schreck K."/>
            <person name="Herbold C.W."/>
            <person name="Daims H."/>
            <person name="Wagner M."/>
            <person name="Pester M."/>
            <person name="Loy A."/>
        </authorList>
    </citation>
    <scope>NUCLEOTIDE SEQUENCE [LARGE SCALE GENOMIC DNA]</scope>
    <source>
        <strain evidence="4">26-4b1</strain>
    </source>
</reference>
<dbReference type="PANTHER" id="PTHR30486:SF6">
    <property type="entry name" value="TYPE IV PILUS RETRACTATION ATPASE PILT"/>
    <property type="match status" value="1"/>
</dbReference>
<dbReference type="Proteomes" id="UP000233293">
    <property type="component" value="Unassembled WGS sequence"/>
</dbReference>
<protein>
    <submittedName>
        <fullName evidence="3">ATPase</fullName>
    </submittedName>
</protein>
<evidence type="ECO:0000313" key="3">
    <source>
        <dbReference type="EMBL" id="PKU21946.1"/>
    </source>
</evidence>
<dbReference type="InterPro" id="IPR050921">
    <property type="entry name" value="T4SS_GSP_E_ATPase"/>
</dbReference>
<organism evidence="3 4">
    <name type="scientific">Telmatospirillum siberiense</name>
    <dbReference type="NCBI Taxonomy" id="382514"/>
    <lineage>
        <taxon>Bacteria</taxon>
        <taxon>Pseudomonadati</taxon>
        <taxon>Pseudomonadota</taxon>
        <taxon>Alphaproteobacteria</taxon>
        <taxon>Rhodospirillales</taxon>
        <taxon>Rhodospirillaceae</taxon>
        <taxon>Telmatospirillum</taxon>
    </lineage>
</organism>
<proteinExistence type="inferred from homology"/>
<dbReference type="InterPro" id="IPR027417">
    <property type="entry name" value="P-loop_NTPase"/>
</dbReference>
<dbReference type="InterPro" id="IPR001482">
    <property type="entry name" value="T2SS/T4SS_dom"/>
</dbReference>
<dbReference type="OrthoDB" id="9804785at2"/>
<dbReference type="SUPFAM" id="SSF52540">
    <property type="entry name" value="P-loop containing nucleoside triphosphate hydrolases"/>
    <property type="match status" value="1"/>
</dbReference>